<proteinExistence type="predicted"/>
<comment type="caution">
    <text evidence="2">The sequence shown here is derived from an EMBL/GenBank/DDBJ whole genome shotgun (WGS) entry which is preliminary data.</text>
</comment>
<accession>A0A2N0TMC6</accession>
<evidence type="ECO:0000313" key="2">
    <source>
        <dbReference type="EMBL" id="PKD15889.1"/>
    </source>
</evidence>
<evidence type="ECO:0000313" key="3">
    <source>
        <dbReference type="Proteomes" id="UP000232673"/>
    </source>
</evidence>
<dbReference type="Proteomes" id="UP000232673">
    <property type="component" value="Unassembled WGS sequence"/>
</dbReference>
<protein>
    <submittedName>
        <fullName evidence="2">Uncharacterized protein</fullName>
    </submittedName>
</protein>
<reference evidence="2 3" key="1">
    <citation type="submission" date="2015-10" db="EMBL/GenBank/DDBJ databases">
        <title>Draft genome sequence of Salegentibacter salinarum KCTC 12975.</title>
        <authorList>
            <person name="Lin W."/>
            <person name="Zheng Q."/>
        </authorList>
    </citation>
    <scope>NUCLEOTIDE SEQUENCE [LARGE SCALE GENOMIC DNA]</scope>
    <source>
        <strain evidence="2 3">KCTC 12975</strain>
    </source>
</reference>
<keyword evidence="1" id="KW-0472">Membrane</keyword>
<gene>
    <name evidence="2" type="ORF">APR41_11450</name>
</gene>
<keyword evidence="1" id="KW-1133">Transmembrane helix</keyword>
<name>A0A2N0TMC6_9FLAO</name>
<sequence>MINTLKSSGLKVIETGKKKGYINIPNVPSFEGKVFEWGYANDHSAYNYTTYELRSDSKRSVGSNGSNEKNSTGILVAGGVLVALPFLLPMIKSGAVSKVA</sequence>
<dbReference type="AlphaFoldDB" id="A0A2N0TMC6"/>
<dbReference type="RefSeq" id="WP_079713275.1">
    <property type="nucleotide sequence ID" value="NZ_FUZC01000008.1"/>
</dbReference>
<keyword evidence="3" id="KW-1185">Reference proteome</keyword>
<evidence type="ECO:0000256" key="1">
    <source>
        <dbReference type="SAM" id="Phobius"/>
    </source>
</evidence>
<organism evidence="2 3">
    <name type="scientific">Salegentibacter salinarum</name>
    <dbReference type="NCBI Taxonomy" id="447422"/>
    <lineage>
        <taxon>Bacteria</taxon>
        <taxon>Pseudomonadati</taxon>
        <taxon>Bacteroidota</taxon>
        <taxon>Flavobacteriia</taxon>
        <taxon>Flavobacteriales</taxon>
        <taxon>Flavobacteriaceae</taxon>
        <taxon>Salegentibacter</taxon>
    </lineage>
</organism>
<keyword evidence="1" id="KW-0812">Transmembrane</keyword>
<feature type="transmembrane region" description="Helical" evidence="1">
    <location>
        <begin position="72"/>
        <end position="91"/>
    </location>
</feature>
<dbReference type="EMBL" id="LKTS01000048">
    <property type="protein sequence ID" value="PKD15889.1"/>
    <property type="molecule type" value="Genomic_DNA"/>
</dbReference>